<dbReference type="InterPro" id="IPR017948">
    <property type="entry name" value="TGFb_CS"/>
</dbReference>
<dbReference type="SMART" id="SM00204">
    <property type="entry name" value="TGFB"/>
    <property type="match status" value="1"/>
</dbReference>
<dbReference type="Gene3D" id="2.60.120.970">
    <property type="match status" value="1"/>
</dbReference>
<feature type="domain" description="TGF-beta family profile" evidence="16">
    <location>
        <begin position="238"/>
        <end position="355"/>
    </location>
</feature>
<evidence type="ECO:0000256" key="2">
    <source>
        <dbReference type="ARBA" id="ARBA00006656"/>
    </source>
</evidence>
<evidence type="ECO:0000256" key="6">
    <source>
        <dbReference type="ARBA" id="ARBA00022702"/>
    </source>
</evidence>
<dbReference type="GO" id="GO:0008083">
    <property type="term" value="F:growth factor activity"/>
    <property type="evidence" value="ECO:0007669"/>
    <property type="project" value="UniProtKB-KW"/>
</dbReference>
<evidence type="ECO:0000256" key="3">
    <source>
        <dbReference type="ARBA" id="ARBA00022514"/>
    </source>
</evidence>
<comment type="subunit">
    <text evidence="11">Homodimer; disulfide-linked. Interacts with GFRAL and RET; ligand of GFRAL, which mediates GDF15 internalization and cellular signaling through interaction with RET via the formation of a 2:2:2 ternary complex composed of GDF15, GFRAL and RET.</text>
</comment>
<evidence type="ECO:0000256" key="8">
    <source>
        <dbReference type="ARBA" id="ARBA00023030"/>
    </source>
</evidence>
<protein>
    <recommendedName>
        <fullName evidence="12">Growth/differentiation factor 15</fullName>
    </recommendedName>
</protein>
<sequence length="355" mass="39830">MVSFSMCPIQLRLLPPMLLLLLLPPPPTSGAEPQLMHQERSAELEAIRSAILGRLGLSKPPDVRPPLLSATEVRRLRRRYEEALAQLRTNRSMEETDLHSSSGPSITKVRILAPKVELSRDASNLRFHLLLDREALPVEMLEKPRLMSAQLWLFLQPPSPPPRTEGFTFPLEAEAKSLRFDLTRPLRRWLRPGRTAAPQLRLPLALPPSMALELLRRPPVPRASLRVKFQAPAGRKSRRVRALQPDKDCEKGSGSRCCARSQRVSFQELGWADWVLAPREYEMRFCEGSCPHNYRPASLHAQLKARLHSVSPAAVGPPCCAPSAYEPIVLMHYGSDGQVTLTPFEDLVPTTCHCA</sequence>
<keyword evidence="4" id="KW-0964">Secreted</keyword>
<keyword evidence="5" id="KW-0165">Cleavage on pair of basic residues</keyword>
<accession>F7BG91</accession>
<feature type="chain" id="PRO_5023889565" description="Growth/differentiation factor 15" evidence="15">
    <location>
        <begin position="31"/>
        <end position="355"/>
    </location>
</feature>
<evidence type="ECO:0000256" key="15">
    <source>
        <dbReference type="SAM" id="SignalP"/>
    </source>
</evidence>
<dbReference type="PRINTS" id="PR00669">
    <property type="entry name" value="INHIBINA"/>
</dbReference>
<comment type="similarity">
    <text evidence="2 13">Belongs to the TGF-beta family.</text>
</comment>
<feature type="signal peptide" evidence="15">
    <location>
        <begin position="1"/>
        <end position="30"/>
    </location>
</feature>
<evidence type="ECO:0000256" key="4">
    <source>
        <dbReference type="ARBA" id="ARBA00022525"/>
    </source>
</evidence>
<comment type="subcellular location">
    <subcellularLocation>
        <location evidence="1">Secreted</location>
    </subcellularLocation>
</comment>
<dbReference type="eggNOG" id="KOG3900">
    <property type="taxonomic scope" value="Eukaryota"/>
</dbReference>
<evidence type="ECO:0000256" key="13">
    <source>
        <dbReference type="RuleBase" id="RU000354"/>
    </source>
</evidence>
<evidence type="ECO:0000256" key="14">
    <source>
        <dbReference type="SAM" id="Coils"/>
    </source>
</evidence>
<keyword evidence="14" id="KW-0175">Coiled coil</keyword>
<dbReference type="PROSITE" id="PS00250">
    <property type="entry name" value="TGF_BETA_1"/>
    <property type="match status" value="1"/>
</dbReference>
<dbReference type="PANTHER" id="PTHR11848:SF78">
    <property type="entry name" value="GROWTH_DIFFERENTIATION FACTOR 15"/>
    <property type="match status" value="1"/>
</dbReference>
<gene>
    <name evidence="17" type="primary">LOC103092471</name>
</gene>
<dbReference type="Ensembl" id="ENSMODT00000033903.3">
    <property type="protein sequence ID" value="ENSMODP00000032324.3"/>
    <property type="gene ID" value="ENSMODG00000023947.3"/>
</dbReference>
<dbReference type="GO" id="GO:0005615">
    <property type="term" value="C:extracellular space"/>
    <property type="evidence" value="ECO:0007669"/>
    <property type="project" value="UniProtKB-KW"/>
</dbReference>
<evidence type="ECO:0000259" key="16">
    <source>
        <dbReference type="PROSITE" id="PS51362"/>
    </source>
</evidence>
<reference evidence="17" key="3">
    <citation type="submission" date="2025-09" db="UniProtKB">
        <authorList>
            <consortium name="Ensembl"/>
        </authorList>
    </citation>
    <scope>IDENTIFICATION</scope>
</reference>
<feature type="coiled-coil region" evidence="14">
    <location>
        <begin position="70"/>
        <end position="97"/>
    </location>
</feature>
<dbReference type="Bgee" id="ENSMODG00000023947">
    <property type="expression patterns" value="Expressed in spermatid and 9 other cell types or tissues"/>
</dbReference>
<keyword evidence="18" id="KW-1185">Reference proteome</keyword>
<keyword evidence="9" id="KW-1015">Disulfide bond</keyword>
<dbReference type="Pfam" id="PF00019">
    <property type="entry name" value="TGF_beta"/>
    <property type="match status" value="1"/>
</dbReference>
<dbReference type="GO" id="GO:0005125">
    <property type="term" value="F:cytokine activity"/>
    <property type="evidence" value="ECO:0007669"/>
    <property type="project" value="UniProtKB-KW"/>
</dbReference>
<evidence type="ECO:0000256" key="5">
    <source>
        <dbReference type="ARBA" id="ARBA00022685"/>
    </source>
</evidence>
<dbReference type="InterPro" id="IPR015615">
    <property type="entry name" value="TGF-beta-rel"/>
</dbReference>
<dbReference type="InterPro" id="IPR029034">
    <property type="entry name" value="Cystine-knot_cytokine"/>
</dbReference>
<keyword evidence="3" id="KW-0202">Cytokine</keyword>
<dbReference type="PROSITE" id="PS51362">
    <property type="entry name" value="TGF_BETA_2"/>
    <property type="match status" value="1"/>
</dbReference>
<evidence type="ECO:0000313" key="18">
    <source>
        <dbReference type="Proteomes" id="UP000002280"/>
    </source>
</evidence>
<keyword evidence="10" id="KW-0325">Glycoprotein</keyword>
<dbReference type="FunFam" id="2.10.90.10:FF:000039">
    <property type="entry name" value="growth/differentiation factor 15"/>
    <property type="match status" value="1"/>
</dbReference>
<dbReference type="HOGENOM" id="CLU_064099_1_0_1"/>
<name>F7BG91_MONDO</name>
<reference evidence="17 18" key="1">
    <citation type="journal article" date="2007" name="Nature">
        <title>Genome of the marsupial Monodelphis domestica reveals innovation in non-coding sequences.</title>
        <authorList>
            <person name="Mikkelsen T.S."/>
            <person name="Wakefield M.J."/>
            <person name="Aken B."/>
            <person name="Amemiya C.T."/>
            <person name="Chang J.L."/>
            <person name="Duke S."/>
            <person name="Garber M."/>
            <person name="Gentles A.J."/>
            <person name="Goodstadt L."/>
            <person name="Heger A."/>
            <person name="Jurka J."/>
            <person name="Kamal M."/>
            <person name="Mauceli E."/>
            <person name="Searle S.M."/>
            <person name="Sharpe T."/>
            <person name="Baker M.L."/>
            <person name="Batzer M.A."/>
            <person name="Benos P.V."/>
            <person name="Belov K."/>
            <person name="Clamp M."/>
            <person name="Cook A."/>
            <person name="Cuff J."/>
            <person name="Das R."/>
            <person name="Davidow L."/>
            <person name="Deakin J.E."/>
            <person name="Fazzari M.J."/>
            <person name="Glass J.L."/>
            <person name="Grabherr M."/>
            <person name="Greally J.M."/>
            <person name="Gu W."/>
            <person name="Hore T.A."/>
            <person name="Huttley G.A."/>
            <person name="Kleber M."/>
            <person name="Jirtle R.L."/>
            <person name="Koina E."/>
            <person name="Lee J.T."/>
            <person name="Mahony S."/>
            <person name="Marra M.A."/>
            <person name="Miller R.D."/>
            <person name="Nicholls R.D."/>
            <person name="Oda M."/>
            <person name="Papenfuss A.T."/>
            <person name="Parra Z.E."/>
            <person name="Pollock D.D."/>
            <person name="Ray D.A."/>
            <person name="Schein J.E."/>
            <person name="Speed T.P."/>
            <person name="Thompson K."/>
            <person name="VandeBerg J.L."/>
            <person name="Wade C.M."/>
            <person name="Walker J.A."/>
            <person name="Waters P.D."/>
            <person name="Webber C."/>
            <person name="Weidman J.R."/>
            <person name="Xie X."/>
            <person name="Zody M.C."/>
            <person name="Baldwin J."/>
            <person name="Abdouelleil A."/>
            <person name="Abdulkadir J."/>
            <person name="Abebe A."/>
            <person name="Abera B."/>
            <person name="Abreu J."/>
            <person name="Acer S.C."/>
            <person name="Aftuck L."/>
            <person name="Alexander A."/>
            <person name="An P."/>
            <person name="Anderson E."/>
            <person name="Anderson S."/>
            <person name="Arachi H."/>
            <person name="Azer M."/>
            <person name="Bachantsang P."/>
            <person name="Barry A."/>
            <person name="Bayul T."/>
            <person name="Berlin A."/>
            <person name="Bessette D."/>
            <person name="Bloom T."/>
            <person name="Bloom T."/>
            <person name="Boguslavskiy L."/>
            <person name="Bonnet C."/>
            <person name="Boukhgalter B."/>
            <person name="Bourzgui I."/>
            <person name="Brown A."/>
            <person name="Cahill P."/>
            <person name="Channer S."/>
            <person name="Cheshatsang Y."/>
            <person name="Chuda L."/>
            <person name="Citroen M."/>
            <person name="Collymore A."/>
            <person name="Cooke P."/>
            <person name="Costello M."/>
            <person name="D'Aco K."/>
            <person name="Daza R."/>
            <person name="De Haan G."/>
            <person name="DeGray S."/>
            <person name="DeMaso C."/>
            <person name="Dhargay N."/>
            <person name="Dooley K."/>
            <person name="Dooley E."/>
            <person name="Doricent M."/>
            <person name="Dorje P."/>
            <person name="Dorjee K."/>
            <person name="Dupes A."/>
            <person name="Elong R."/>
            <person name="Falk J."/>
            <person name="Farina A."/>
            <person name="Faro S."/>
            <person name="Ferguson D."/>
            <person name="Fisher S."/>
            <person name="Foley C.D."/>
            <person name="Franke A."/>
            <person name="Friedrich D."/>
            <person name="Gadbois L."/>
            <person name="Gearin G."/>
            <person name="Gearin C.R."/>
            <person name="Giannoukos G."/>
            <person name="Goode T."/>
            <person name="Graham J."/>
            <person name="Grandbois E."/>
            <person name="Grewal S."/>
            <person name="Gyaltsen K."/>
            <person name="Hafez N."/>
            <person name="Hagos B."/>
            <person name="Hall J."/>
            <person name="Henson C."/>
            <person name="Hollinger A."/>
            <person name="Honan T."/>
            <person name="Huard M.D."/>
            <person name="Hughes L."/>
            <person name="Hurhula B."/>
            <person name="Husby M.E."/>
            <person name="Kamat A."/>
            <person name="Kanga B."/>
            <person name="Kashin S."/>
            <person name="Khazanovich D."/>
            <person name="Kisner P."/>
            <person name="Lance K."/>
            <person name="Lara M."/>
            <person name="Lee W."/>
            <person name="Lennon N."/>
            <person name="Letendre F."/>
            <person name="LeVine R."/>
            <person name="Lipovsky A."/>
            <person name="Liu X."/>
            <person name="Liu J."/>
            <person name="Liu S."/>
            <person name="Lokyitsang T."/>
            <person name="Lokyitsang Y."/>
            <person name="Lubonja R."/>
            <person name="Lui A."/>
            <person name="MacDonald P."/>
            <person name="Magnisalis V."/>
            <person name="Maru K."/>
            <person name="Matthews C."/>
            <person name="McCusker W."/>
            <person name="McDonough S."/>
            <person name="Mehta T."/>
            <person name="Meldrim J."/>
            <person name="Meneus L."/>
            <person name="Mihai O."/>
            <person name="Mihalev A."/>
            <person name="Mihova T."/>
            <person name="Mittelman R."/>
            <person name="Mlenga V."/>
            <person name="Montmayeur A."/>
            <person name="Mulrain L."/>
            <person name="Navidi A."/>
            <person name="Naylor J."/>
            <person name="Negash T."/>
            <person name="Nguyen T."/>
            <person name="Nguyen N."/>
            <person name="Nicol R."/>
            <person name="Norbu C."/>
            <person name="Norbu N."/>
            <person name="Novod N."/>
            <person name="O'Neill B."/>
            <person name="Osman S."/>
            <person name="Markiewicz E."/>
            <person name="Oyono O.L."/>
            <person name="Patti C."/>
            <person name="Phunkhang P."/>
            <person name="Pierre F."/>
            <person name="Priest M."/>
            <person name="Raghuraman S."/>
            <person name="Rege F."/>
            <person name="Reyes R."/>
            <person name="Rise C."/>
            <person name="Rogov P."/>
            <person name="Ross K."/>
            <person name="Ryan E."/>
            <person name="Settipalli S."/>
            <person name="Shea T."/>
            <person name="Sherpa N."/>
            <person name="Shi L."/>
            <person name="Shih D."/>
            <person name="Sparrow T."/>
            <person name="Spaulding J."/>
            <person name="Stalker J."/>
            <person name="Stange-Thomann N."/>
            <person name="Stavropoulos S."/>
            <person name="Stone C."/>
            <person name="Strader C."/>
            <person name="Tesfaye S."/>
            <person name="Thomson T."/>
            <person name="Thoulutsang Y."/>
            <person name="Thoulutsang D."/>
            <person name="Topham K."/>
            <person name="Topping I."/>
            <person name="Tsamla T."/>
            <person name="Vassiliev H."/>
            <person name="Vo A."/>
            <person name="Wangchuk T."/>
            <person name="Wangdi T."/>
            <person name="Weiand M."/>
            <person name="Wilkinson J."/>
            <person name="Wilson A."/>
            <person name="Yadav S."/>
            <person name="Young G."/>
            <person name="Yu Q."/>
            <person name="Zembek L."/>
            <person name="Zhong D."/>
            <person name="Zimmer A."/>
            <person name="Zwirko Z."/>
            <person name="Jaffe D.B."/>
            <person name="Alvarez P."/>
            <person name="Brockman W."/>
            <person name="Butler J."/>
            <person name="Chin C."/>
            <person name="Gnerre S."/>
            <person name="MacCallum I."/>
            <person name="Graves J.A."/>
            <person name="Ponting C.P."/>
            <person name="Breen M."/>
            <person name="Samollow P.B."/>
            <person name="Lander E.S."/>
            <person name="Lindblad-Toh K."/>
        </authorList>
    </citation>
    <scope>NUCLEOTIDE SEQUENCE [LARGE SCALE GENOMIC DNA]</scope>
</reference>
<reference evidence="17" key="2">
    <citation type="submission" date="2025-08" db="UniProtKB">
        <authorList>
            <consortium name="Ensembl"/>
        </authorList>
    </citation>
    <scope>IDENTIFICATION</scope>
</reference>
<evidence type="ECO:0000256" key="1">
    <source>
        <dbReference type="ARBA" id="ARBA00004613"/>
    </source>
</evidence>
<dbReference type="SUPFAM" id="SSF57501">
    <property type="entry name" value="Cystine-knot cytokines"/>
    <property type="match status" value="1"/>
</dbReference>
<evidence type="ECO:0000256" key="10">
    <source>
        <dbReference type="ARBA" id="ARBA00023180"/>
    </source>
</evidence>
<evidence type="ECO:0000256" key="12">
    <source>
        <dbReference type="ARBA" id="ARBA00068934"/>
    </source>
</evidence>
<organism evidence="17 18">
    <name type="scientific">Monodelphis domestica</name>
    <name type="common">Gray short-tailed opossum</name>
    <dbReference type="NCBI Taxonomy" id="13616"/>
    <lineage>
        <taxon>Eukaryota</taxon>
        <taxon>Metazoa</taxon>
        <taxon>Chordata</taxon>
        <taxon>Craniata</taxon>
        <taxon>Vertebrata</taxon>
        <taxon>Euteleostomi</taxon>
        <taxon>Mammalia</taxon>
        <taxon>Metatheria</taxon>
        <taxon>Didelphimorphia</taxon>
        <taxon>Didelphidae</taxon>
        <taxon>Monodelphis</taxon>
    </lineage>
</organism>
<dbReference type="GO" id="GO:0005179">
    <property type="term" value="F:hormone activity"/>
    <property type="evidence" value="ECO:0007669"/>
    <property type="project" value="UniProtKB-KW"/>
</dbReference>
<evidence type="ECO:0000256" key="9">
    <source>
        <dbReference type="ARBA" id="ARBA00023157"/>
    </source>
</evidence>
<dbReference type="Gene3D" id="2.10.90.10">
    <property type="entry name" value="Cystine-knot cytokines"/>
    <property type="match status" value="1"/>
</dbReference>
<dbReference type="Proteomes" id="UP000002280">
    <property type="component" value="Chromosome 3"/>
</dbReference>
<dbReference type="AlphaFoldDB" id="F7BG91"/>
<evidence type="ECO:0000313" key="17">
    <source>
        <dbReference type="Ensembl" id="ENSMODP00000032324.3"/>
    </source>
</evidence>
<keyword evidence="7 15" id="KW-0732">Signal</keyword>
<dbReference type="CDD" id="cd19376">
    <property type="entry name" value="TGF_beta_GDF15"/>
    <property type="match status" value="1"/>
</dbReference>
<evidence type="ECO:0000256" key="11">
    <source>
        <dbReference type="ARBA" id="ARBA00063341"/>
    </source>
</evidence>
<keyword evidence="8 13" id="KW-0339">Growth factor</keyword>
<dbReference type="GeneTree" id="ENSGT00940000161872"/>
<dbReference type="PANTHER" id="PTHR11848">
    <property type="entry name" value="TGF-BETA FAMILY"/>
    <property type="match status" value="1"/>
</dbReference>
<proteinExistence type="inferred from homology"/>
<evidence type="ECO:0000256" key="7">
    <source>
        <dbReference type="ARBA" id="ARBA00022729"/>
    </source>
</evidence>
<dbReference type="InterPro" id="IPR001839">
    <property type="entry name" value="TGF-b_C"/>
</dbReference>
<keyword evidence="6" id="KW-0372">Hormone</keyword>